<sequence>MDKVDAEIENVRAHVFELKHTLYRADRAHANRITPTRLSIGLNLLFTSLLGLFFLLI</sequence>
<name>A0A285NEU4_9HYPH</name>
<gene>
    <name evidence="2" type="ORF">SAMN06265368_1367</name>
</gene>
<evidence type="ECO:0000313" key="3">
    <source>
        <dbReference type="Proteomes" id="UP000219439"/>
    </source>
</evidence>
<keyword evidence="1" id="KW-0472">Membrane</keyword>
<keyword evidence="3" id="KW-1185">Reference proteome</keyword>
<keyword evidence="1" id="KW-1133">Transmembrane helix</keyword>
<proteinExistence type="predicted"/>
<dbReference type="AlphaFoldDB" id="A0A285NEU4"/>
<dbReference type="EMBL" id="OBEL01000001">
    <property type="protein sequence ID" value="SNZ07975.1"/>
    <property type="molecule type" value="Genomic_DNA"/>
</dbReference>
<evidence type="ECO:0000313" key="2">
    <source>
        <dbReference type="EMBL" id="SNZ07975.1"/>
    </source>
</evidence>
<feature type="transmembrane region" description="Helical" evidence="1">
    <location>
        <begin position="38"/>
        <end position="56"/>
    </location>
</feature>
<protein>
    <submittedName>
        <fullName evidence="2">Uncharacterized protein</fullName>
    </submittedName>
</protein>
<dbReference type="RefSeq" id="WP_170955979.1">
    <property type="nucleotide sequence ID" value="NZ_OBEL01000001.1"/>
</dbReference>
<organism evidence="2 3">
    <name type="scientific">Cohaesibacter gelatinilyticus</name>
    <dbReference type="NCBI Taxonomy" id="372072"/>
    <lineage>
        <taxon>Bacteria</taxon>
        <taxon>Pseudomonadati</taxon>
        <taxon>Pseudomonadota</taxon>
        <taxon>Alphaproteobacteria</taxon>
        <taxon>Hyphomicrobiales</taxon>
        <taxon>Cohaesibacteraceae</taxon>
    </lineage>
</organism>
<keyword evidence="1" id="KW-0812">Transmembrane</keyword>
<dbReference type="Proteomes" id="UP000219439">
    <property type="component" value="Unassembled WGS sequence"/>
</dbReference>
<reference evidence="2 3" key="1">
    <citation type="submission" date="2017-09" db="EMBL/GenBank/DDBJ databases">
        <authorList>
            <person name="Ehlers B."/>
            <person name="Leendertz F.H."/>
        </authorList>
    </citation>
    <scope>NUCLEOTIDE SEQUENCE [LARGE SCALE GENOMIC DNA]</scope>
    <source>
        <strain evidence="2 3">DSM 18289</strain>
    </source>
</reference>
<evidence type="ECO:0000256" key="1">
    <source>
        <dbReference type="SAM" id="Phobius"/>
    </source>
</evidence>
<accession>A0A285NEU4</accession>